<dbReference type="EMBL" id="PDJZ01000003">
    <property type="protein sequence ID" value="RXJ85132.1"/>
    <property type="molecule type" value="Genomic_DNA"/>
</dbReference>
<sequence>MNQQEFWNTKFSKADYFYGINPNEFLASNIEILDKHKKLLCLGEGEGRNAIFFAKNGFEVTAIDASNLGLEKLENRAKKENLNIKTICMDLNHWQTNDKYDVILASYLHMYKNEREELFKKIEDSLNKNAYFIGEFFSTKQLTYNSGGPKDLDLLYTVEDFKEHFNSCQKEIKEEIVVLNEGIGHQGEACVIRVVIKKIS</sequence>
<dbReference type="OrthoDB" id="5298787at2"/>
<keyword evidence="2" id="KW-0175">Coiled coil</keyword>
<name>A0A4Q0ZGB2_9BACT</name>
<feature type="coiled-coil region" evidence="2">
    <location>
        <begin position="70"/>
        <end position="128"/>
    </location>
</feature>
<dbReference type="Proteomes" id="UP000290870">
    <property type="component" value="Unassembled WGS sequence"/>
</dbReference>
<protein>
    <submittedName>
        <fullName evidence="4">Tellurium resistance protein</fullName>
    </submittedName>
</protein>
<gene>
    <name evidence="4" type="ORF">CRU90_04020</name>
</gene>
<dbReference type="PANTHER" id="PTHR43861">
    <property type="entry name" value="TRANS-ACONITATE 2-METHYLTRANSFERASE-RELATED"/>
    <property type="match status" value="1"/>
</dbReference>
<dbReference type="GO" id="GO:0016740">
    <property type="term" value="F:transferase activity"/>
    <property type="evidence" value="ECO:0007669"/>
    <property type="project" value="UniProtKB-KW"/>
</dbReference>
<evidence type="ECO:0000313" key="5">
    <source>
        <dbReference type="Proteomes" id="UP000290870"/>
    </source>
</evidence>
<dbReference type="AlphaFoldDB" id="A0A4Q0ZGB2"/>
<dbReference type="RefSeq" id="WP_128985994.1">
    <property type="nucleotide sequence ID" value="NZ_PDJZ01000003.1"/>
</dbReference>
<organism evidence="4 5">
    <name type="scientific">Arcobacter cloacae</name>
    <dbReference type="NCBI Taxonomy" id="1054034"/>
    <lineage>
        <taxon>Bacteria</taxon>
        <taxon>Pseudomonadati</taxon>
        <taxon>Campylobacterota</taxon>
        <taxon>Epsilonproteobacteria</taxon>
        <taxon>Campylobacterales</taxon>
        <taxon>Arcobacteraceae</taxon>
        <taxon>Arcobacter</taxon>
    </lineage>
</organism>
<evidence type="ECO:0000256" key="1">
    <source>
        <dbReference type="ARBA" id="ARBA00022679"/>
    </source>
</evidence>
<feature type="domain" description="Tellurite resistance methyltransferase TehB-like" evidence="3">
    <location>
        <begin position="29"/>
        <end position="115"/>
    </location>
</feature>
<dbReference type="SUPFAM" id="SSF53335">
    <property type="entry name" value="S-adenosyl-L-methionine-dependent methyltransferases"/>
    <property type="match status" value="1"/>
</dbReference>
<evidence type="ECO:0000256" key="2">
    <source>
        <dbReference type="SAM" id="Coils"/>
    </source>
</evidence>
<evidence type="ECO:0000313" key="4">
    <source>
        <dbReference type="EMBL" id="RXJ85132.1"/>
    </source>
</evidence>
<dbReference type="InterPro" id="IPR015985">
    <property type="entry name" value="TehB-like_dom"/>
</dbReference>
<evidence type="ECO:0000259" key="3">
    <source>
        <dbReference type="Pfam" id="PF03848"/>
    </source>
</evidence>
<dbReference type="Pfam" id="PF03848">
    <property type="entry name" value="TehB"/>
    <property type="match status" value="1"/>
</dbReference>
<accession>A0A4Q0ZGB2</accession>
<dbReference type="Gene3D" id="3.40.50.150">
    <property type="entry name" value="Vaccinia Virus protein VP39"/>
    <property type="match status" value="1"/>
</dbReference>
<proteinExistence type="predicted"/>
<comment type="caution">
    <text evidence="4">The sequence shown here is derived from an EMBL/GenBank/DDBJ whole genome shotgun (WGS) entry which is preliminary data.</text>
</comment>
<keyword evidence="1" id="KW-0808">Transferase</keyword>
<dbReference type="InterPro" id="IPR029063">
    <property type="entry name" value="SAM-dependent_MTases_sf"/>
</dbReference>
<dbReference type="CDD" id="cd02440">
    <property type="entry name" value="AdoMet_MTases"/>
    <property type="match status" value="1"/>
</dbReference>
<dbReference type="PANTHER" id="PTHR43861:SF3">
    <property type="entry name" value="PUTATIVE (AFU_ORTHOLOGUE AFUA_2G14390)-RELATED"/>
    <property type="match status" value="1"/>
</dbReference>
<reference evidence="4 5" key="1">
    <citation type="submission" date="2017-10" db="EMBL/GenBank/DDBJ databases">
        <title>Genomics of the genus Arcobacter.</title>
        <authorList>
            <person name="Perez-Cataluna A."/>
            <person name="Figueras M.J."/>
        </authorList>
    </citation>
    <scope>NUCLEOTIDE SEQUENCE [LARGE SCALE GENOMIC DNA]</scope>
    <source>
        <strain evidence="4 5">F26</strain>
    </source>
</reference>